<proteinExistence type="predicted"/>
<dbReference type="EMBL" id="UOFG01000127">
    <property type="protein sequence ID" value="VAW60648.1"/>
    <property type="molecule type" value="Genomic_DNA"/>
</dbReference>
<gene>
    <name evidence="1" type="ORF">MNBD_GAMMA11-363</name>
</gene>
<name>A0A3B0WX99_9ZZZZ</name>
<reference evidence="1" key="1">
    <citation type="submission" date="2018-06" db="EMBL/GenBank/DDBJ databases">
        <authorList>
            <person name="Zhirakovskaya E."/>
        </authorList>
    </citation>
    <scope>NUCLEOTIDE SEQUENCE</scope>
</reference>
<sequence length="82" mass="9141">MIPGLLAQDVAQSLREFIVTGFETDTWPFNGKFEQLVNTSNDGEAFIKGPYVSISLPFAKKTENLNFFNPKIISAYSGQVDH</sequence>
<evidence type="ECO:0000313" key="1">
    <source>
        <dbReference type="EMBL" id="VAW60648.1"/>
    </source>
</evidence>
<protein>
    <submittedName>
        <fullName evidence="1">Uncharacterized protein</fullName>
    </submittedName>
</protein>
<organism evidence="1">
    <name type="scientific">hydrothermal vent metagenome</name>
    <dbReference type="NCBI Taxonomy" id="652676"/>
    <lineage>
        <taxon>unclassified sequences</taxon>
        <taxon>metagenomes</taxon>
        <taxon>ecological metagenomes</taxon>
    </lineage>
</organism>
<dbReference type="AlphaFoldDB" id="A0A3B0WX99"/>
<accession>A0A3B0WX99</accession>